<name>A0A194AG34_9BACT</name>
<accession>A0A194AG34</accession>
<keyword evidence="3" id="KW-1185">Reference proteome</keyword>
<comment type="caution">
    <text evidence="2">The sequence shown here is derived from an EMBL/GenBank/DDBJ whole genome shotgun (WGS) entry which is preliminary data.</text>
</comment>
<keyword evidence="1" id="KW-0812">Transmembrane</keyword>
<gene>
    <name evidence="2" type="ORF">DPF_0747</name>
</gene>
<evidence type="ECO:0000256" key="1">
    <source>
        <dbReference type="SAM" id="Phobius"/>
    </source>
</evidence>
<keyword evidence="1" id="KW-0472">Membrane</keyword>
<feature type="transmembrane region" description="Helical" evidence="1">
    <location>
        <begin position="6"/>
        <end position="24"/>
    </location>
</feature>
<keyword evidence="1" id="KW-1133">Transmembrane helix</keyword>
<dbReference type="RefSeq" id="WP_069857528.1">
    <property type="nucleotide sequence ID" value="NZ_BDFE01000008.1"/>
</dbReference>
<dbReference type="STRING" id="1592317.DPF_0747"/>
<dbReference type="NCBIfam" id="NF038038">
    <property type="entry name" value="cytoc_DsrJ"/>
    <property type="match status" value="1"/>
</dbReference>
<reference evidence="3" key="1">
    <citation type="submission" date="2016-06" db="EMBL/GenBank/DDBJ databases">
        <title>Draft genome sequence of Desulfoplanes formicivorans strain Pf12B.</title>
        <authorList>
            <person name="Watanabe M."/>
            <person name="Kojima H."/>
            <person name="Fukui M."/>
        </authorList>
    </citation>
    <scope>NUCLEOTIDE SEQUENCE [LARGE SCALE GENOMIC DNA]</scope>
    <source>
        <strain evidence="3">Pf12B</strain>
    </source>
</reference>
<dbReference type="InterPro" id="IPR047668">
    <property type="entry name" value="DsrJ"/>
</dbReference>
<dbReference type="AlphaFoldDB" id="A0A194AG34"/>
<dbReference type="Proteomes" id="UP000095200">
    <property type="component" value="Unassembled WGS sequence"/>
</dbReference>
<organism evidence="2 3">
    <name type="scientific">Desulfoplanes formicivorans</name>
    <dbReference type="NCBI Taxonomy" id="1592317"/>
    <lineage>
        <taxon>Bacteria</taxon>
        <taxon>Pseudomonadati</taxon>
        <taxon>Thermodesulfobacteriota</taxon>
        <taxon>Desulfovibrionia</taxon>
        <taxon>Desulfovibrionales</taxon>
        <taxon>Desulfoplanaceae</taxon>
        <taxon>Desulfoplanes</taxon>
    </lineage>
</organism>
<dbReference type="SUPFAM" id="SSF48695">
    <property type="entry name" value="Multiheme cytochromes"/>
    <property type="match status" value="1"/>
</dbReference>
<evidence type="ECO:0000313" key="2">
    <source>
        <dbReference type="EMBL" id="GAU08046.1"/>
    </source>
</evidence>
<evidence type="ECO:0000313" key="3">
    <source>
        <dbReference type="Proteomes" id="UP000095200"/>
    </source>
</evidence>
<sequence length="127" mass="14806">MYDKGAVIAGLAVFVVFFTFPFWYNTGSAAYKQPQPELPKNSEYCVESKEWMRAEHMQLLNTWRDDVVREGMHEYQSGLNGKMYNKSLVKTCMKCHDNKEKFCDTCHNTMDVSPYCWDCHVAPKEAK</sequence>
<protein>
    <submittedName>
        <fullName evidence="2">Cytochrome C</fullName>
    </submittedName>
</protein>
<dbReference type="InterPro" id="IPR036280">
    <property type="entry name" value="Multihaem_cyt_sf"/>
</dbReference>
<proteinExistence type="predicted"/>
<dbReference type="OrthoDB" id="9790557at2"/>
<dbReference type="EMBL" id="BDFE01000008">
    <property type="protein sequence ID" value="GAU08046.1"/>
    <property type="molecule type" value="Genomic_DNA"/>
</dbReference>